<evidence type="ECO:0000313" key="4">
    <source>
        <dbReference type="Proteomes" id="UP000326595"/>
    </source>
</evidence>
<feature type="region of interest" description="Disordered" evidence="1">
    <location>
        <begin position="1"/>
        <end position="60"/>
    </location>
</feature>
<organism evidence="3">
    <name type="scientific">Pseudomonas fluorescens</name>
    <dbReference type="NCBI Taxonomy" id="294"/>
    <lineage>
        <taxon>Bacteria</taxon>
        <taxon>Pseudomonadati</taxon>
        <taxon>Pseudomonadota</taxon>
        <taxon>Gammaproteobacteria</taxon>
        <taxon>Pseudomonadales</taxon>
        <taxon>Pseudomonadaceae</taxon>
        <taxon>Pseudomonas</taxon>
    </lineage>
</organism>
<accession>A0A5E6QIY7</accession>
<protein>
    <submittedName>
        <fullName evidence="3">Uncharacterized protein</fullName>
    </submittedName>
</protein>
<dbReference type="Proteomes" id="UP000326595">
    <property type="component" value="Chromosome"/>
</dbReference>
<proteinExistence type="predicted"/>
<name>A0A5E6QIY7_PSEFL</name>
<feature type="compositionally biased region" description="Low complexity" evidence="1">
    <location>
        <begin position="22"/>
        <end position="35"/>
    </location>
</feature>
<dbReference type="EMBL" id="CABVHG010000004">
    <property type="protein sequence ID" value="VVM55249.1"/>
    <property type="molecule type" value="Genomic_DNA"/>
</dbReference>
<evidence type="ECO:0000256" key="1">
    <source>
        <dbReference type="SAM" id="MobiDB-lite"/>
    </source>
</evidence>
<evidence type="ECO:0000313" key="2">
    <source>
        <dbReference type="EMBL" id="CAK9887792.1"/>
    </source>
</evidence>
<reference evidence="2 4" key="2">
    <citation type="submission" date="2024-03" db="EMBL/GenBank/DDBJ databases">
        <authorList>
            <person name="Alaster D. Moffat"/>
            <person name="Govind Chandra"/>
            <person name="Andrew W. Truman"/>
        </authorList>
    </citation>
    <scope>NUCLEOTIDE SEQUENCE [LARGE SCALE GENOMIC DNA]</scope>
    <source>
        <strain evidence="2">PS652</strain>
    </source>
</reference>
<sequence length="660" mass="72265">MTKQEVLPKTSKKPKVADKPATKQATAAVSSSTAAPRRRPSKRNLNASLPAPGADPIQPDGLILTRDLPNGLTLMISEYQLQGFSEFDEITIYVNDTAQIEGIQIPADHPPGTFPVYQALSREQLGGDGVRHITFTVKNDNIAESLPRRVIVDTLDPALNNPPPKPLLPEDLAGIEITPQYLADHGDVLTLDVPRYPDPKPGDRWALYLWSQSSAQKVGNVVGDDSGGRAYFTIEVTTEELQTLSPGYVELWIKVTDRAGNESQFSNPQGMVLSLEPGPADLEPPVVPDAPIDLQEARNRVLVEVPAYTNWRSGDMVHVYWGETVIGAFTTNDLDVWPLPAYARFEIVDQPEPYTAKVKYIVTRGRTYPSLVAEVEVDTSRVGPPNPDDPEPVNPNLEPALLIGPVSGLENELTPEDKDEDVTVTVQVYDPVNPGEVIRLFYGPEAKLVDTRVIDDEEAGSDIEMTISAADVIEVGNGLEQPLFYRIYKNETATNFQESGPTLVRAVIVQLADLALPVITGVPIPPDSIPRVTCDHAPWNGLTVLVSDPNKLQLGDNVTVHWSMYPLRGSDPVEGTVVSLPGEVSGQNHIDFGLPISVLWSYMQPAPPLAEIRVRWSVIRDGIPVGESEERLYHYSTVVGTITCVPSFAKRRKPVRVGKL</sequence>
<evidence type="ECO:0000313" key="3">
    <source>
        <dbReference type="EMBL" id="VVM55249.1"/>
    </source>
</evidence>
<dbReference type="AlphaFoldDB" id="A0A5E6QIY7"/>
<dbReference type="RefSeq" id="WP_038999022.1">
    <property type="nucleotide sequence ID" value="NZ_OZ024668.1"/>
</dbReference>
<reference evidence="3" key="1">
    <citation type="submission" date="2019-09" db="EMBL/GenBank/DDBJ databases">
        <authorList>
            <person name="Chandra G."/>
            <person name="Truman W A."/>
        </authorList>
    </citation>
    <scope>NUCLEOTIDE SEQUENCE [LARGE SCALE GENOMIC DNA]</scope>
    <source>
        <strain evidence="3">PS652</strain>
    </source>
</reference>
<gene>
    <name evidence="2" type="ORF">PS652_00594</name>
    <name evidence="3" type="ORF">PS652_01000</name>
</gene>
<dbReference type="EMBL" id="OZ024668">
    <property type="protein sequence ID" value="CAK9887792.1"/>
    <property type="molecule type" value="Genomic_DNA"/>
</dbReference>